<evidence type="ECO:0000256" key="1">
    <source>
        <dbReference type="ARBA" id="ARBA00004162"/>
    </source>
</evidence>
<dbReference type="AlphaFoldDB" id="A0A3S9B6D5"/>
<evidence type="ECO:0000256" key="6">
    <source>
        <dbReference type="ARBA" id="ARBA00023136"/>
    </source>
</evidence>
<dbReference type="GO" id="GO:0022857">
    <property type="term" value="F:transmembrane transporter activity"/>
    <property type="evidence" value="ECO:0007669"/>
    <property type="project" value="InterPro"/>
</dbReference>
<proteinExistence type="inferred from homology"/>
<gene>
    <name evidence="9" type="ORF">D5400_15680</name>
</gene>
<dbReference type="RefSeq" id="WP_126010844.1">
    <property type="nucleotide sequence ID" value="NZ_CP032509.1"/>
</dbReference>
<evidence type="ECO:0000313" key="10">
    <source>
        <dbReference type="Proteomes" id="UP000268192"/>
    </source>
</evidence>
<protein>
    <submittedName>
        <fullName evidence="9">Biopolymer transporter ExbD</fullName>
    </submittedName>
</protein>
<organism evidence="9 10">
    <name type="scientific">Georhizobium profundi</name>
    <dbReference type="NCBI Taxonomy" id="2341112"/>
    <lineage>
        <taxon>Bacteria</taxon>
        <taxon>Pseudomonadati</taxon>
        <taxon>Pseudomonadota</taxon>
        <taxon>Alphaproteobacteria</taxon>
        <taxon>Hyphomicrobiales</taxon>
        <taxon>Rhizobiaceae</taxon>
        <taxon>Georhizobium</taxon>
    </lineage>
</organism>
<keyword evidence="4 7" id="KW-0812">Transmembrane</keyword>
<evidence type="ECO:0000256" key="7">
    <source>
        <dbReference type="RuleBase" id="RU003879"/>
    </source>
</evidence>
<dbReference type="KEGG" id="abaw:D5400_15680"/>
<dbReference type="GO" id="GO:0015031">
    <property type="term" value="P:protein transport"/>
    <property type="evidence" value="ECO:0007669"/>
    <property type="project" value="UniProtKB-KW"/>
</dbReference>
<dbReference type="Pfam" id="PF02472">
    <property type="entry name" value="ExbD"/>
    <property type="match status" value="1"/>
</dbReference>
<evidence type="ECO:0000256" key="4">
    <source>
        <dbReference type="ARBA" id="ARBA00022692"/>
    </source>
</evidence>
<name>A0A3S9B6D5_9HYPH</name>
<sequence>MKLPAPKKKTAPENTITLINVVFLMLIFFLVAGSLTPPIDQEVSMISTSEAERTAPADTLAIRADGSLWYRGQPVTLETWAAEYTGGENAADRPKLLVDRALPASDLIEIASGLRALGVETVTVMTERAAP</sequence>
<reference evidence="9 10" key="1">
    <citation type="submission" date="2018-09" db="EMBL/GenBank/DDBJ databases">
        <title>Marinorhizobium profundi gen. nov., sp. nov., isolated from a deep-sea sediment sample from the New Britain Trench and proposal of Marinorhizobiaceae fam. nov. in the order Rhizobiales of the class Alphaproteobacteria.</title>
        <authorList>
            <person name="Cao J."/>
        </authorList>
    </citation>
    <scope>NUCLEOTIDE SEQUENCE [LARGE SCALE GENOMIC DNA]</scope>
    <source>
        <strain evidence="9 10">WS11</strain>
    </source>
</reference>
<keyword evidence="7" id="KW-0653">Protein transport</keyword>
<dbReference type="OrthoDB" id="8479787at2"/>
<dbReference type="Proteomes" id="UP000268192">
    <property type="component" value="Chromosome"/>
</dbReference>
<keyword evidence="7" id="KW-0813">Transport</keyword>
<evidence type="ECO:0000313" key="9">
    <source>
        <dbReference type="EMBL" id="AZN72518.1"/>
    </source>
</evidence>
<evidence type="ECO:0000256" key="5">
    <source>
        <dbReference type="ARBA" id="ARBA00022989"/>
    </source>
</evidence>
<keyword evidence="5 8" id="KW-1133">Transmembrane helix</keyword>
<dbReference type="InterPro" id="IPR003400">
    <property type="entry name" value="ExbD"/>
</dbReference>
<dbReference type="GO" id="GO:0005886">
    <property type="term" value="C:plasma membrane"/>
    <property type="evidence" value="ECO:0007669"/>
    <property type="project" value="UniProtKB-SubCell"/>
</dbReference>
<keyword evidence="3" id="KW-1003">Cell membrane</keyword>
<accession>A0A3S9B6D5</accession>
<evidence type="ECO:0000256" key="2">
    <source>
        <dbReference type="ARBA" id="ARBA00005811"/>
    </source>
</evidence>
<keyword evidence="6 8" id="KW-0472">Membrane</keyword>
<comment type="similarity">
    <text evidence="2 7">Belongs to the ExbD/TolR family.</text>
</comment>
<evidence type="ECO:0000256" key="8">
    <source>
        <dbReference type="SAM" id="Phobius"/>
    </source>
</evidence>
<feature type="transmembrane region" description="Helical" evidence="8">
    <location>
        <begin position="16"/>
        <end position="35"/>
    </location>
</feature>
<dbReference type="EMBL" id="CP032509">
    <property type="protein sequence ID" value="AZN72518.1"/>
    <property type="molecule type" value="Genomic_DNA"/>
</dbReference>
<evidence type="ECO:0000256" key="3">
    <source>
        <dbReference type="ARBA" id="ARBA00022475"/>
    </source>
</evidence>
<comment type="subcellular location">
    <subcellularLocation>
        <location evidence="1">Cell membrane</location>
        <topology evidence="1">Single-pass membrane protein</topology>
    </subcellularLocation>
    <subcellularLocation>
        <location evidence="7">Cell membrane</location>
        <topology evidence="7">Single-pass type II membrane protein</topology>
    </subcellularLocation>
</comment>
<keyword evidence="10" id="KW-1185">Reference proteome</keyword>